<dbReference type="PANTHER" id="PTHR10906">
    <property type="entry name" value="SECY/SEC61-ALPHA FAMILY MEMBER"/>
    <property type="match status" value="1"/>
</dbReference>
<evidence type="ECO:0000256" key="12">
    <source>
        <dbReference type="RuleBase" id="RU004349"/>
    </source>
</evidence>
<comment type="subcellular location">
    <subcellularLocation>
        <location evidence="9">Cell membrane</location>
        <topology evidence="9">Multi-pass membrane protein</topology>
    </subcellularLocation>
    <subcellularLocation>
        <location evidence="1 11">Membrane</location>
        <topology evidence="1 11">Multi-pass membrane protein</topology>
    </subcellularLocation>
</comment>
<dbReference type="Gene3D" id="1.10.3370.10">
    <property type="entry name" value="SecY subunit domain"/>
    <property type="match status" value="1"/>
</dbReference>
<keyword evidence="6 9" id="KW-1133">Transmembrane helix</keyword>
<dbReference type="SUPFAM" id="SSF103491">
    <property type="entry name" value="Preprotein translocase SecY subunit"/>
    <property type="match status" value="1"/>
</dbReference>
<comment type="subunit">
    <text evidence="9">Component of the Sec protein translocase complex. Heterotrimer consisting of SecY, SecE and SecG subunits. The heterotrimers can form oligomers, although 1 heterotrimer is thought to be able to translocate proteins. Interacts with the ribosome. Interacts with SecDF, and other proteins may be involved. Interacts with SecA.</text>
</comment>
<keyword evidence="14" id="KW-1185">Reference proteome</keyword>
<dbReference type="Proteomes" id="UP000788419">
    <property type="component" value="Unassembled WGS sequence"/>
</dbReference>
<sequence length="452" mass="48017">MAQAGIGNLGSGLGKFTELRQRLLFVLGALVVYRIGCFIPVPGVNPDAMLAMMQAQGGGIVDMFNMFSGGALHRFSIFALNVMPYISASIVMQLAVHIFPALKALQKEGESGRRKITQYSRVGAVLLAVVQGGSIALALQNQSAPGGVPVVYSPGMGFVLTAVVALTAGTIFLMWLGEQVTERGIGNGVSLIIFAGIVAGLPSAVIQTVEAYRSGSMNFLALLLIVAVVLLFTWFVVFVERGQRRITVNYARRQGGRNAYMNQTSFLPLKLNMAGVIPAIFASSILAFPATLSMWSGQATQATWLQRVSNALGPGEPLHMIVFAALITGFAFFYTALVFNSQETADNLKKSGALIPGIRPGKATADYIDGVLTRLTAAGAAYLVIVCLLPEVMRTQLGTSFYFGGTSLLIVVVVVMDFIAQIQAHLMSHQYESLLKKANLKGGSRGGGLARG</sequence>
<dbReference type="InterPro" id="IPR026593">
    <property type="entry name" value="SecY"/>
</dbReference>
<dbReference type="InterPro" id="IPR030659">
    <property type="entry name" value="SecY_CS"/>
</dbReference>
<comment type="caution">
    <text evidence="13">The sequence shown here is derived from an EMBL/GenBank/DDBJ whole genome shotgun (WGS) entry which is preliminary data.</text>
</comment>
<comment type="function">
    <text evidence="9 10">The central subunit of the protein translocation channel SecYEG. Consists of two halves formed by TMs 1-5 and 6-10. These two domains form a lateral gate at the front which open onto the bilayer between TMs 2 and 7, and are clamped together by SecE at the back. The channel is closed by both a pore ring composed of hydrophobic SecY resides and a short helix (helix 2A) on the extracellular side of the membrane which forms a plug. The plug probably moves laterally to allow the channel to open. The ring and the pore may move independently.</text>
</comment>
<evidence type="ECO:0000256" key="6">
    <source>
        <dbReference type="ARBA" id="ARBA00022989"/>
    </source>
</evidence>
<dbReference type="InterPro" id="IPR002208">
    <property type="entry name" value="SecY/SEC61-alpha"/>
</dbReference>
<evidence type="ECO:0000256" key="9">
    <source>
        <dbReference type="HAMAP-Rule" id="MF_01465"/>
    </source>
</evidence>
<feature type="transmembrane region" description="Helical" evidence="9">
    <location>
        <begin position="371"/>
        <end position="393"/>
    </location>
</feature>
<dbReference type="InterPro" id="IPR023201">
    <property type="entry name" value="SecY_dom_sf"/>
</dbReference>
<proteinExistence type="inferred from homology"/>
<dbReference type="PRINTS" id="PR00303">
    <property type="entry name" value="SECYTRNLCASE"/>
</dbReference>
<protein>
    <recommendedName>
        <fullName evidence="9 10">Protein translocase subunit SecY</fullName>
    </recommendedName>
</protein>
<evidence type="ECO:0000256" key="7">
    <source>
        <dbReference type="ARBA" id="ARBA00023010"/>
    </source>
</evidence>
<keyword evidence="8 9" id="KW-0472">Membrane</keyword>
<feature type="transmembrane region" description="Helical" evidence="9">
    <location>
        <begin position="317"/>
        <end position="339"/>
    </location>
</feature>
<feature type="transmembrane region" description="Helical" evidence="9">
    <location>
        <begin position="23"/>
        <end position="43"/>
    </location>
</feature>
<feature type="transmembrane region" description="Helical" evidence="9">
    <location>
        <begin position="188"/>
        <end position="207"/>
    </location>
</feature>
<gene>
    <name evidence="9" type="primary">secY</name>
    <name evidence="13" type="ORF">CSC65_11675</name>
</gene>
<keyword evidence="7 9" id="KW-0811">Translocation</keyword>
<feature type="transmembrane region" description="Helical" evidence="9">
    <location>
        <begin position="271"/>
        <end position="297"/>
    </location>
</feature>
<feature type="transmembrane region" description="Helical" evidence="9">
    <location>
        <begin position="399"/>
        <end position="420"/>
    </location>
</feature>
<evidence type="ECO:0000256" key="1">
    <source>
        <dbReference type="ARBA" id="ARBA00004141"/>
    </source>
</evidence>
<evidence type="ECO:0000256" key="3">
    <source>
        <dbReference type="ARBA" id="ARBA00022448"/>
    </source>
</evidence>
<dbReference type="PROSITE" id="PS00755">
    <property type="entry name" value="SECY_1"/>
    <property type="match status" value="1"/>
</dbReference>
<feature type="transmembrane region" description="Helical" evidence="9">
    <location>
        <begin position="119"/>
        <end position="139"/>
    </location>
</feature>
<accession>A0ABQ6Z5E8</accession>
<dbReference type="PIRSF" id="PIRSF004557">
    <property type="entry name" value="SecY"/>
    <property type="match status" value="1"/>
</dbReference>
<keyword evidence="3 9" id="KW-0813">Transport</keyword>
<keyword evidence="9" id="KW-1003">Cell membrane</keyword>
<feature type="transmembrane region" description="Helical" evidence="9">
    <location>
        <begin position="219"/>
        <end position="239"/>
    </location>
</feature>
<evidence type="ECO:0000256" key="5">
    <source>
        <dbReference type="ARBA" id="ARBA00022927"/>
    </source>
</evidence>
<dbReference type="RefSeq" id="WP_162410775.1">
    <property type="nucleotide sequence ID" value="NZ_CP093331.1"/>
</dbReference>
<dbReference type="NCBIfam" id="TIGR00967">
    <property type="entry name" value="3a0501s007"/>
    <property type="match status" value="1"/>
</dbReference>
<evidence type="ECO:0000256" key="8">
    <source>
        <dbReference type="ARBA" id="ARBA00023136"/>
    </source>
</evidence>
<comment type="similarity">
    <text evidence="2 9 12">Belongs to the SecY/SEC61-alpha family.</text>
</comment>
<evidence type="ECO:0000256" key="2">
    <source>
        <dbReference type="ARBA" id="ARBA00005751"/>
    </source>
</evidence>
<feature type="transmembrane region" description="Helical" evidence="9">
    <location>
        <begin position="75"/>
        <end position="99"/>
    </location>
</feature>
<keyword evidence="5 9" id="KW-0653">Protein transport</keyword>
<dbReference type="HAMAP" id="MF_01465">
    <property type="entry name" value="SecY"/>
    <property type="match status" value="1"/>
</dbReference>
<reference evidence="13 14" key="1">
    <citation type="submission" date="2017-10" db="EMBL/GenBank/DDBJ databases">
        <title>Whole genome sequencing of members of genus Pseudoxanthomonas.</title>
        <authorList>
            <person name="Kumar S."/>
            <person name="Bansal K."/>
            <person name="Kaur A."/>
            <person name="Patil P."/>
            <person name="Sharma S."/>
            <person name="Patil P.B."/>
        </authorList>
    </citation>
    <scope>NUCLEOTIDE SEQUENCE [LARGE SCALE GENOMIC DNA]</scope>
    <source>
        <strain evidence="13 14">DSM 17801</strain>
    </source>
</reference>
<dbReference type="EMBL" id="PDWN01000011">
    <property type="protein sequence ID" value="KAF1693459.1"/>
    <property type="molecule type" value="Genomic_DNA"/>
</dbReference>
<dbReference type="PROSITE" id="PS00756">
    <property type="entry name" value="SECY_2"/>
    <property type="match status" value="1"/>
</dbReference>
<organism evidence="13 14">
    <name type="scientific">Pseudoxanthomonas daejeonensis</name>
    <dbReference type="NCBI Taxonomy" id="266062"/>
    <lineage>
        <taxon>Bacteria</taxon>
        <taxon>Pseudomonadati</taxon>
        <taxon>Pseudomonadota</taxon>
        <taxon>Gammaproteobacteria</taxon>
        <taxon>Lysobacterales</taxon>
        <taxon>Lysobacteraceae</taxon>
        <taxon>Pseudoxanthomonas</taxon>
    </lineage>
</organism>
<feature type="transmembrane region" description="Helical" evidence="9">
    <location>
        <begin position="151"/>
        <end position="176"/>
    </location>
</feature>
<evidence type="ECO:0000256" key="10">
    <source>
        <dbReference type="RuleBase" id="RU000537"/>
    </source>
</evidence>
<name>A0ABQ6Z5E8_9GAMM</name>
<dbReference type="Pfam" id="PF00344">
    <property type="entry name" value="SecY"/>
    <property type="match status" value="1"/>
</dbReference>
<evidence type="ECO:0000313" key="14">
    <source>
        <dbReference type="Proteomes" id="UP000788419"/>
    </source>
</evidence>
<evidence type="ECO:0000313" key="13">
    <source>
        <dbReference type="EMBL" id="KAF1693459.1"/>
    </source>
</evidence>
<evidence type="ECO:0000256" key="4">
    <source>
        <dbReference type="ARBA" id="ARBA00022692"/>
    </source>
</evidence>
<evidence type="ECO:0000256" key="11">
    <source>
        <dbReference type="RuleBase" id="RU003484"/>
    </source>
</evidence>
<keyword evidence="4 9" id="KW-0812">Transmembrane</keyword>